<dbReference type="Proteomes" id="UP000294927">
    <property type="component" value="Unassembled WGS sequence"/>
</dbReference>
<dbReference type="OrthoDB" id="2472181at2"/>
<dbReference type="FunFam" id="3.40.50.12780:FF:000012">
    <property type="entry name" value="Non-ribosomal peptide synthetase"/>
    <property type="match status" value="1"/>
</dbReference>
<dbReference type="InterPro" id="IPR025110">
    <property type="entry name" value="AMP-bd_C"/>
</dbReference>
<dbReference type="Pfam" id="PF00501">
    <property type="entry name" value="AMP-binding"/>
    <property type="match status" value="1"/>
</dbReference>
<dbReference type="InterPro" id="IPR045851">
    <property type="entry name" value="AMP-bd_C_sf"/>
</dbReference>
<evidence type="ECO:0000256" key="3">
    <source>
        <dbReference type="ARBA" id="ARBA00022450"/>
    </source>
</evidence>
<name>A0A4R7V1H8_9PSEU</name>
<dbReference type="Gene3D" id="2.30.38.10">
    <property type="entry name" value="Luciferase, Domain 3"/>
    <property type="match status" value="1"/>
</dbReference>
<dbReference type="InterPro" id="IPR020806">
    <property type="entry name" value="PKS_PP-bd"/>
</dbReference>
<dbReference type="SUPFAM" id="SSF52777">
    <property type="entry name" value="CoA-dependent acyltransferases"/>
    <property type="match status" value="2"/>
</dbReference>
<dbReference type="SUPFAM" id="SSF160582">
    <property type="entry name" value="MbtH-like"/>
    <property type="match status" value="1"/>
</dbReference>
<evidence type="ECO:0000259" key="5">
    <source>
        <dbReference type="PROSITE" id="PS50075"/>
    </source>
</evidence>
<keyword evidence="4" id="KW-0597">Phosphoprotein</keyword>
<dbReference type="GO" id="GO:0005737">
    <property type="term" value="C:cytoplasm"/>
    <property type="evidence" value="ECO:0007669"/>
    <property type="project" value="TreeGrafter"/>
</dbReference>
<sequence length="1221" mass="132104">MPVSEYVVVVNDEEQYSLWPAAREIPAGWTAAGVRGTEDECVGHVERVWVDMRPRALRGGDDGIGPLPVGHAPVSESACVDDAGPSRPAAPRTEAERVMVEVLAAVLGRDTVGVHDDFFALGGDSVLAIHVVARAREAGWAINPRQVLTCRGPAELAAVAVPVAQAGTAEPDVEADGDPWQVVDTYPLSPAQAGMVFHTLFDPDGTEHVVQFVYAVDGDLDTGLLRRAWEHVVDRHPILRTTFAWDGLPEPVQRVHRHAPVELRELDWRDVPPSRLPARLDEHLAAERAGGVDLEHRPPHRLDLVSVAGGGHRMIWHGHHVLLDGWSARLVVEEVRATYRSLADGTRPALPEPVPFRRHVDALRDHDRRAAAAYWRKVLDGVRTPTQLSLPRPERAAGPEVETLFGRLSTGDTGNLRALARRHRLTVASVVHAAWGLLLSRHGGGRDVVFGTTVTGRSGGLPGVERIVGLLVTTLPVRVRVPLDAKVGDWLRGVHEQLVDLRAHEHCALVDVRRQSEVPAGQRLFDTVVVFEPTHRNLAGEGGVTFTPLRTEERTGYQLVLNVVPGDELAYRLDFRPGRIAPDAARRLTAHFAMLLTELAAPDARIGDLAPLPEAERALVVERFNDTAAEFPAHLCLHELFERQADRCPDAVAVRTGTGSVSYAELDVRANRLAHHLVDLGVGPESLVGICVERDLDMVVGLLAVLKAGAAYVPLDPGHPAERLARVLADTAAPVVLTQERLLGRVPRHGGRVICLDGAEDAARVATRPGGRVARTVSPENLAYVTYTSGSTGMPKGTLIRHRGIVNYVWWMANRFPLTGGDTVPQLAGLSFDVSAYELFWPWARGAAVLLTRPDGHRDPRYLVDTMVGENVTAAHVVPSMLRAVLPLLGERRLPLRWLLASAEALTMDVLEEWEKRCPDTELLNLYGVTEVSVDSTVWSCHSSAGLVSVGSPIANTRVYVLDAAGAPAPVGVVGEAHLAGAGVGRGYHGRPGLTASRFVPDPFGPPGERMYRTGDLVRWLPGGTLEFLGRLDHEVKIRGFRVDLGEVEAAVLTHPGLAHAVVVARADARGSRRLVAYVVANRAPAPTTAELRAHLHDRLPDYMVPAAFVVLDTIPLNPNGKVDRAALPEVGGAGQEPSFVAPRTSVEHILAGVWREVLGVPEVGVHDNFFDLGGDSVLSIRVMAAARRAGLALTPRQMFADPTIADLAVHARAEDGGEHR</sequence>
<dbReference type="PANTHER" id="PTHR45527">
    <property type="entry name" value="NONRIBOSOMAL PEPTIDE SYNTHETASE"/>
    <property type="match status" value="1"/>
</dbReference>
<evidence type="ECO:0000313" key="7">
    <source>
        <dbReference type="Proteomes" id="UP000294927"/>
    </source>
</evidence>
<dbReference type="SUPFAM" id="SSF47336">
    <property type="entry name" value="ACP-like"/>
    <property type="match status" value="2"/>
</dbReference>
<dbReference type="CDD" id="cd19543">
    <property type="entry name" value="DCL_NRPS"/>
    <property type="match status" value="1"/>
</dbReference>
<dbReference type="SMART" id="SM00823">
    <property type="entry name" value="PKS_PP"/>
    <property type="match status" value="2"/>
</dbReference>
<comment type="caution">
    <text evidence="6">The sequence shown here is derived from an EMBL/GenBank/DDBJ whole genome shotgun (WGS) entry which is preliminary data.</text>
</comment>
<dbReference type="SUPFAM" id="SSF56801">
    <property type="entry name" value="Acetyl-CoA synthetase-like"/>
    <property type="match status" value="1"/>
</dbReference>
<dbReference type="Pfam" id="PF00668">
    <property type="entry name" value="Condensation"/>
    <property type="match status" value="1"/>
</dbReference>
<dbReference type="Pfam" id="PF00550">
    <property type="entry name" value="PP-binding"/>
    <property type="match status" value="2"/>
</dbReference>
<dbReference type="SMART" id="SM00923">
    <property type="entry name" value="MbtH"/>
    <property type="match status" value="1"/>
</dbReference>
<dbReference type="FunFam" id="1.10.1200.10:FF:000005">
    <property type="entry name" value="Nonribosomal peptide synthetase 1"/>
    <property type="match status" value="1"/>
</dbReference>
<dbReference type="EMBL" id="SOCP01000016">
    <property type="protein sequence ID" value="TDV43158.1"/>
    <property type="molecule type" value="Genomic_DNA"/>
</dbReference>
<evidence type="ECO:0000313" key="6">
    <source>
        <dbReference type="EMBL" id="TDV43158.1"/>
    </source>
</evidence>
<dbReference type="Gene3D" id="3.30.559.10">
    <property type="entry name" value="Chloramphenicol acetyltransferase-like domain"/>
    <property type="match status" value="1"/>
</dbReference>
<reference evidence="6 7" key="1">
    <citation type="submission" date="2019-03" db="EMBL/GenBank/DDBJ databases">
        <title>Genomic Encyclopedia of Archaeal and Bacterial Type Strains, Phase II (KMG-II): from individual species to whole genera.</title>
        <authorList>
            <person name="Goeker M."/>
        </authorList>
    </citation>
    <scope>NUCLEOTIDE SEQUENCE [LARGE SCALE GENOMIC DNA]</scope>
    <source>
        <strain evidence="6 7">DSM 45499</strain>
    </source>
</reference>
<dbReference type="PROSITE" id="PS00012">
    <property type="entry name" value="PHOSPHOPANTETHEINE"/>
    <property type="match status" value="1"/>
</dbReference>
<dbReference type="FunFam" id="3.40.50.980:FF:000001">
    <property type="entry name" value="Non-ribosomal peptide synthetase"/>
    <property type="match status" value="1"/>
</dbReference>
<dbReference type="PROSITE" id="PS50075">
    <property type="entry name" value="CARRIER"/>
    <property type="match status" value="2"/>
</dbReference>
<dbReference type="InterPro" id="IPR038020">
    <property type="entry name" value="MbtH-like_sf"/>
</dbReference>
<dbReference type="InterPro" id="IPR006162">
    <property type="entry name" value="Ppantetheine_attach_site"/>
</dbReference>
<dbReference type="PANTHER" id="PTHR45527:SF1">
    <property type="entry name" value="FATTY ACID SYNTHASE"/>
    <property type="match status" value="1"/>
</dbReference>
<keyword evidence="3" id="KW-0596">Phosphopantetheine</keyword>
<dbReference type="FunFam" id="3.30.300.30:FF:000010">
    <property type="entry name" value="Enterobactin synthetase component F"/>
    <property type="match status" value="1"/>
</dbReference>
<comment type="similarity">
    <text evidence="2">Belongs to the ATP-dependent AMP-binding enzyme family.</text>
</comment>
<dbReference type="NCBIfam" id="TIGR01733">
    <property type="entry name" value="AA-adenyl-dom"/>
    <property type="match status" value="1"/>
</dbReference>
<dbReference type="AlphaFoldDB" id="A0A4R7V1H8"/>
<dbReference type="PROSITE" id="PS00455">
    <property type="entry name" value="AMP_BINDING"/>
    <property type="match status" value="1"/>
</dbReference>
<feature type="domain" description="Carrier" evidence="5">
    <location>
        <begin position="90"/>
        <end position="164"/>
    </location>
</feature>
<dbReference type="GO" id="GO:0031177">
    <property type="term" value="F:phosphopantetheine binding"/>
    <property type="evidence" value="ECO:0007669"/>
    <property type="project" value="InterPro"/>
</dbReference>
<dbReference type="InterPro" id="IPR000873">
    <property type="entry name" value="AMP-dep_synth/lig_dom"/>
</dbReference>
<accession>A0A4R7V1H8</accession>
<gene>
    <name evidence="6" type="ORF">CLV71_11692</name>
</gene>
<dbReference type="Gene3D" id="3.30.300.30">
    <property type="match status" value="1"/>
</dbReference>
<dbReference type="InterPro" id="IPR009081">
    <property type="entry name" value="PP-bd_ACP"/>
</dbReference>
<dbReference type="Gene3D" id="3.30.559.30">
    <property type="entry name" value="Nonribosomal peptide synthetase, condensation domain"/>
    <property type="match status" value="1"/>
</dbReference>
<dbReference type="GO" id="GO:0008610">
    <property type="term" value="P:lipid biosynthetic process"/>
    <property type="evidence" value="ECO:0007669"/>
    <property type="project" value="UniProtKB-ARBA"/>
</dbReference>
<dbReference type="FunFam" id="2.30.38.10:FF:000001">
    <property type="entry name" value="Non-ribosomal peptide synthetase PvdI"/>
    <property type="match status" value="1"/>
</dbReference>
<proteinExistence type="inferred from homology"/>
<dbReference type="GO" id="GO:0043041">
    <property type="term" value="P:amino acid activation for nonribosomal peptide biosynthetic process"/>
    <property type="evidence" value="ECO:0007669"/>
    <property type="project" value="TreeGrafter"/>
</dbReference>
<dbReference type="Gene3D" id="1.10.1200.10">
    <property type="entry name" value="ACP-like"/>
    <property type="match status" value="2"/>
</dbReference>
<feature type="domain" description="Carrier" evidence="5">
    <location>
        <begin position="1142"/>
        <end position="1216"/>
    </location>
</feature>
<keyword evidence="7" id="KW-1185">Reference proteome</keyword>
<evidence type="ECO:0000256" key="4">
    <source>
        <dbReference type="ARBA" id="ARBA00022553"/>
    </source>
</evidence>
<protein>
    <submittedName>
        <fullName evidence="6">Amino acid adenylation domain-containing protein</fullName>
    </submittedName>
</protein>
<evidence type="ECO:0000256" key="1">
    <source>
        <dbReference type="ARBA" id="ARBA00001957"/>
    </source>
</evidence>
<dbReference type="Gene3D" id="3.40.50.980">
    <property type="match status" value="2"/>
</dbReference>
<evidence type="ECO:0000256" key="2">
    <source>
        <dbReference type="ARBA" id="ARBA00006432"/>
    </source>
</evidence>
<dbReference type="InterPro" id="IPR023213">
    <property type="entry name" value="CAT-like_dom_sf"/>
</dbReference>
<comment type="cofactor">
    <cofactor evidence="1">
        <name>pantetheine 4'-phosphate</name>
        <dbReference type="ChEBI" id="CHEBI:47942"/>
    </cofactor>
</comment>
<dbReference type="Gene3D" id="3.90.820.10">
    <property type="entry name" value="Structural Genomics, Unknown Function 30-nov-00 1gh9 Mol_id"/>
    <property type="match status" value="1"/>
</dbReference>
<dbReference type="GO" id="GO:0003824">
    <property type="term" value="F:catalytic activity"/>
    <property type="evidence" value="ECO:0007669"/>
    <property type="project" value="InterPro"/>
</dbReference>
<dbReference type="GO" id="GO:0044550">
    <property type="term" value="P:secondary metabolite biosynthetic process"/>
    <property type="evidence" value="ECO:0007669"/>
    <property type="project" value="UniProtKB-ARBA"/>
</dbReference>
<dbReference type="Pfam" id="PF13193">
    <property type="entry name" value="AMP-binding_C"/>
    <property type="match status" value="1"/>
</dbReference>
<dbReference type="Pfam" id="PF03621">
    <property type="entry name" value="MbtH"/>
    <property type="match status" value="1"/>
</dbReference>
<dbReference type="InterPro" id="IPR010071">
    <property type="entry name" value="AA_adenyl_dom"/>
</dbReference>
<dbReference type="InterPro" id="IPR005153">
    <property type="entry name" value="MbtH-like_dom"/>
</dbReference>
<dbReference type="InterPro" id="IPR036736">
    <property type="entry name" value="ACP-like_sf"/>
</dbReference>
<organism evidence="6 7">
    <name type="scientific">Actinophytocola oryzae</name>
    <dbReference type="NCBI Taxonomy" id="502181"/>
    <lineage>
        <taxon>Bacteria</taxon>
        <taxon>Bacillati</taxon>
        <taxon>Actinomycetota</taxon>
        <taxon>Actinomycetes</taxon>
        <taxon>Pseudonocardiales</taxon>
        <taxon>Pseudonocardiaceae</taxon>
    </lineage>
</organism>
<dbReference type="InterPro" id="IPR020845">
    <property type="entry name" value="AMP-binding_CS"/>
</dbReference>
<dbReference type="InterPro" id="IPR001242">
    <property type="entry name" value="Condensation_dom"/>
</dbReference>
<dbReference type="CDD" id="cd05930">
    <property type="entry name" value="A_NRPS"/>
    <property type="match status" value="1"/>
</dbReference>